<reference evidence="3" key="1">
    <citation type="submission" date="2024-06" db="EMBL/GenBank/DDBJ databases">
        <title>Radixoralia hellwigii gen. nov., sp nov., isolated from a root canal in the human oral cavity.</title>
        <authorList>
            <person name="Bartsch S."/>
            <person name="Wittmer A."/>
            <person name="Schulz A.-K."/>
            <person name="Neumann-Schaal M."/>
            <person name="Wolf J."/>
            <person name="Gronow S."/>
            <person name="Tennert C."/>
            <person name="Haecker G."/>
            <person name="Cieplik F."/>
            <person name="Al-Ahmad A."/>
        </authorList>
    </citation>
    <scope>NUCLEOTIDE SEQUENCE [LARGE SCALE GENOMIC DNA]</scope>
    <source>
        <strain evidence="3">Wk13</strain>
    </source>
</reference>
<feature type="compositionally biased region" description="Basic residues" evidence="1">
    <location>
        <begin position="38"/>
        <end position="49"/>
    </location>
</feature>
<evidence type="ECO:0000256" key="1">
    <source>
        <dbReference type="SAM" id="MobiDB-lite"/>
    </source>
</evidence>
<gene>
    <name evidence="2" type="ORF">ABCS64_08665</name>
</gene>
<dbReference type="Proteomes" id="UP001574673">
    <property type="component" value="Unassembled WGS sequence"/>
</dbReference>
<name>A0ABV4UFM4_9RHOO</name>
<accession>A0ABV4UFM4</accession>
<feature type="region of interest" description="Disordered" evidence="1">
    <location>
        <begin position="28"/>
        <end position="49"/>
    </location>
</feature>
<comment type="caution">
    <text evidence="2">The sequence shown here is derived from an EMBL/GenBank/DDBJ whole genome shotgun (WGS) entry which is preliminary data.</text>
</comment>
<dbReference type="RefSeq" id="WP_418891440.1">
    <property type="nucleotide sequence ID" value="NZ_JBEUWX010000002.1"/>
</dbReference>
<dbReference type="EMBL" id="JBEUWX010000002">
    <property type="protein sequence ID" value="MFA9950382.1"/>
    <property type="molecule type" value="Genomic_DNA"/>
</dbReference>
<sequence>MNTRLKEKINAKRAAAQRNGIKRRFLGEASTALPVLARSHRPKKPYGRS</sequence>
<protein>
    <submittedName>
        <fullName evidence="2">Uncharacterized protein</fullName>
    </submittedName>
</protein>
<evidence type="ECO:0000313" key="2">
    <source>
        <dbReference type="EMBL" id="MFA9950382.1"/>
    </source>
</evidence>
<organism evidence="2 3">
    <name type="scientific">Dentiradicibacter hellwigii</name>
    <dbReference type="NCBI Taxonomy" id="3149053"/>
    <lineage>
        <taxon>Bacteria</taxon>
        <taxon>Pseudomonadati</taxon>
        <taxon>Pseudomonadota</taxon>
        <taxon>Betaproteobacteria</taxon>
        <taxon>Rhodocyclales</taxon>
        <taxon>Rhodocyclaceae</taxon>
        <taxon>Dentiradicibacter</taxon>
    </lineage>
</organism>
<proteinExistence type="predicted"/>
<keyword evidence="3" id="KW-1185">Reference proteome</keyword>
<evidence type="ECO:0000313" key="3">
    <source>
        <dbReference type="Proteomes" id="UP001574673"/>
    </source>
</evidence>